<dbReference type="Proteomes" id="UP001258181">
    <property type="component" value="Unassembled WGS sequence"/>
</dbReference>
<keyword evidence="3" id="KW-1185">Reference proteome</keyword>
<reference evidence="2 3" key="1">
    <citation type="submission" date="2023-07" db="EMBL/GenBank/DDBJ databases">
        <title>Sorghum-associated microbial communities from plants grown in Nebraska, USA.</title>
        <authorList>
            <person name="Schachtman D."/>
        </authorList>
    </citation>
    <scope>NUCLEOTIDE SEQUENCE [LARGE SCALE GENOMIC DNA]</scope>
    <source>
        <strain evidence="2 3">BE211</strain>
    </source>
</reference>
<organism evidence="2 3">
    <name type="scientific">Fictibacillus barbaricus</name>
    <dbReference type="NCBI Taxonomy" id="182136"/>
    <lineage>
        <taxon>Bacteria</taxon>
        <taxon>Bacillati</taxon>
        <taxon>Bacillota</taxon>
        <taxon>Bacilli</taxon>
        <taxon>Bacillales</taxon>
        <taxon>Fictibacillaceae</taxon>
        <taxon>Fictibacillus</taxon>
    </lineage>
</organism>
<comment type="caution">
    <text evidence="2">The sequence shown here is derived from an EMBL/GenBank/DDBJ whole genome shotgun (WGS) entry which is preliminary data.</text>
</comment>
<evidence type="ECO:0000313" key="2">
    <source>
        <dbReference type="EMBL" id="MDR7074002.1"/>
    </source>
</evidence>
<dbReference type="RefSeq" id="WP_310260235.1">
    <property type="nucleotide sequence ID" value="NZ_JAVDWA010000005.1"/>
</dbReference>
<feature type="compositionally biased region" description="Basic residues" evidence="1">
    <location>
        <begin position="82"/>
        <end position="91"/>
    </location>
</feature>
<protein>
    <submittedName>
        <fullName evidence="2">Uncharacterized protein</fullName>
    </submittedName>
</protein>
<name>A0ABU1U3D9_9BACL</name>
<evidence type="ECO:0000313" key="3">
    <source>
        <dbReference type="Proteomes" id="UP001258181"/>
    </source>
</evidence>
<sequence length="121" mass="13501">MIGILLLVVAVIIIAVLIVINTRALASKSRGNKPADEEIESHVSVSAEPVEEASLKEEAAPVQEKASEKDPNKMDDQEYRNALKRLKSAKPIKKEESPKTQSMKDNDYRNALKSMKEKRDN</sequence>
<proteinExistence type="predicted"/>
<feature type="region of interest" description="Disordered" evidence="1">
    <location>
        <begin position="26"/>
        <end position="121"/>
    </location>
</feature>
<gene>
    <name evidence="2" type="ORF">J2X07_002992</name>
</gene>
<evidence type="ECO:0000256" key="1">
    <source>
        <dbReference type="SAM" id="MobiDB-lite"/>
    </source>
</evidence>
<dbReference type="EMBL" id="JAVDWA010000005">
    <property type="protein sequence ID" value="MDR7074002.1"/>
    <property type="molecule type" value="Genomic_DNA"/>
</dbReference>
<accession>A0ABU1U3D9</accession>
<feature type="compositionally biased region" description="Basic and acidic residues" evidence="1">
    <location>
        <begin position="92"/>
        <end position="121"/>
    </location>
</feature>
<feature type="compositionally biased region" description="Basic and acidic residues" evidence="1">
    <location>
        <begin position="53"/>
        <end position="81"/>
    </location>
</feature>